<reference evidence="2" key="1">
    <citation type="submission" date="2021-02" db="EMBL/GenBank/DDBJ databases">
        <authorList>
            <person name="Dougan E. K."/>
            <person name="Rhodes N."/>
            <person name="Thang M."/>
            <person name="Chan C."/>
        </authorList>
    </citation>
    <scope>NUCLEOTIDE SEQUENCE</scope>
</reference>
<dbReference type="GO" id="GO:0000462">
    <property type="term" value="P:maturation of SSU-rRNA from tricistronic rRNA transcript (SSU-rRNA, 5.8S rRNA, LSU-rRNA)"/>
    <property type="evidence" value="ECO:0007669"/>
    <property type="project" value="TreeGrafter"/>
</dbReference>
<sequence>ECLEGLLYRYHAHRWNVDDLMGAALPHHDSPLFTKLLQGLHVEGKPLWSWLATLKAKPAALLRSALAKYCAKDIAVLIFVGKVMEENLKLQKPNRALMTFYAALWLDTLALQGSLAQELVQALLPTLMLMLRRPLPKDAFHAGLTIAGALCTKVELEASVQSKIIHFAARQAKGAEGQPATALMAAVLQLQAVQSVDNGAVKALAKHGPEELLEALPLGVDCGNLLASVVKAGLGQLADPNEASEEIEALILGLLRDAPTLRRYAAPLSAAVLQAFVSAIAGKSSAKERKRLTKLYQEPVQLLSGTVPAALAEAIRRAVDQALALEVDTEPLVRLLAPACAAVEGEEGDKEEKLLPAVQAFQHKSAKVRSRAVQSAVAKLGEDQEEGTQVTQERRRLMASLALQSLDDESVEVVAVALKQETLWTSSEVAPSTAADVLSAALRRLLRHGPKGKPKTLQELFRSLLQEDPRVRALFPLMIQASAWVYGREDAAEERRRLDALLFPPLLLAFAGLDAAEEVAGPLLRLEEAAAEFCKVSEEPLLQGDRAAEADEGCGPRISAVAQAADEEACERLADLAGAQAEVQLAGLGSQVAAASALAAALQRQKAQKLVLRSAAACQRLAKHLVASSLTSDLLKPLWKACLEAAASPVGSSSRRKSGKSSLNGAGSAEAATLLLEVALMRPKAFAGDLHASLTCGAAALRPVPRLSTRRTVNHDFVFFQQASGFVSLNSVPKSSLLGKEALFDYQSGLATGDYRTSDKKVYLRPPGIRANALLLLRSLLVNGWAAVLLSDQMMLVLILSRLSSTEEKQVRAASVAVLESLQAASLQDDSVDTLVEAKLLLPTASVAPEKAIGSWLPLSFFFWAAVFGAFITNRVLRILNVPITDTSLRSFAAPLLRACATDAVCADLQPNTVNPLPPTFWNARGFDLQYQLQSSWKTMAHESQSLKCELKEFWQDTDYGTHIEEEGVCNLTCAQYEGPDRAKLYVEIALETAGVVPAIVIQGILPRSLRLFLEVFVAFWLMYFTQQFRHSHRHVP</sequence>
<dbReference type="GO" id="GO:0032040">
    <property type="term" value="C:small-subunit processome"/>
    <property type="evidence" value="ECO:0007669"/>
    <property type="project" value="TreeGrafter"/>
</dbReference>
<proteinExistence type="inferred from homology"/>
<dbReference type="GO" id="GO:0034455">
    <property type="term" value="C:t-UTP complex"/>
    <property type="evidence" value="ECO:0007669"/>
    <property type="project" value="TreeGrafter"/>
</dbReference>
<dbReference type="EMBL" id="CAJNJA010015272">
    <property type="protein sequence ID" value="CAE7359045.1"/>
    <property type="molecule type" value="Genomic_DNA"/>
</dbReference>
<keyword evidence="3" id="KW-1185">Reference proteome</keyword>
<comment type="function">
    <text evidence="1">Involved in nucleolar processing of pre-18S ribosomal RNA.</text>
</comment>
<evidence type="ECO:0000256" key="1">
    <source>
        <dbReference type="RuleBase" id="RU367065"/>
    </source>
</evidence>
<keyword evidence="1" id="KW-0690">Ribosome biogenesis</keyword>
<dbReference type="GO" id="GO:0030686">
    <property type="term" value="C:90S preribosome"/>
    <property type="evidence" value="ECO:0007669"/>
    <property type="project" value="TreeGrafter"/>
</dbReference>
<feature type="non-terminal residue" evidence="2">
    <location>
        <position position="1"/>
    </location>
</feature>
<organism evidence="2 3">
    <name type="scientific">Symbiodinium necroappetens</name>
    <dbReference type="NCBI Taxonomy" id="1628268"/>
    <lineage>
        <taxon>Eukaryota</taxon>
        <taxon>Sar</taxon>
        <taxon>Alveolata</taxon>
        <taxon>Dinophyceae</taxon>
        <taxon>Suessiales</taxon>
        <taxon>Symbiodiniaceae</taxon>
        <taxon>Symbiodinium</taxon>
    </lineage>
</organism>
<gene>
    <name evidence="2" type="primary">HEATR1</name>
    <name evidence="2" type="ORF">SNEC2469_LOCUS9437</name>
</gene>
<dbReference type="PANTHER" id="PTHR13457">
    <property type="entry name" value="BAP28"/>
    <property type="match status" value="1"/>
</dbReference>
<protein>
    <recommendedName>
        <fullName evidence="1">HEAT repeat-containing protein 1</fullName>
    </recommendedName>
</protein>
<comment type="caution">
    <text evidence="2">The sequence shown here is derived from an EMBL/GenBank/DDBJ whole genome shotgun (WGS) entry which is preliminary data.</text>
</comment>
<dbReference type="OrthoDB" id="31183at2759"/>
<name>A0A812PRU2_9DINO</name>
<dbReference type="AlphaFoldDB" id="A0A812PRU2"/>
<evidence type="ECO:0000313" key="2">
    <source>
        <dbReference type="EMBL" id="CAE7359045.1"/>
    </source>
</evidence>
<feature type="non-terminal residue" evidence="2">
    <location>
        <position position="1037"/>
    </location>
</feature>
<keyword evidence="1" id="KW-0698">rRNA processing</keyword>
<keyword evidence="1" id="KW-0539">Nucleus</keyword>
<keyword evidence="1" id="KW-0687">Ribonucleoprotein</keyword>
<dbReference type="GO" id="GO:0030515">
    <property type="term" value="F:snoRNA binding"/>
    <property type="evidence" value="ECO:0007669"/>
    <property type="project" value="TreeGrafter"/>
</dbReference>
<evidence type="ECO:0000313" key="3">
    <source>
        <dbReference type="Proteomes" id="UP000601435"/>
    </source>
</evidence>
<comment type="similarity">
    <text evidence="1">Belongs to the HEATR1/UTP10 family.</text>
</comment>
<dbReference type="Proteomes" id="UP000601435">
    <property type="component" value="Unassembled WGS sequence"/>
</dbReference>
<accession>A0A812PRU2</accession>
<dbReference type="InterPro" id="IPR040191">
    <property type="entry name" value="UTP10"/>
</dbReference>
<dbReference type="PANTHER" id="PTHR13457:SF1">
    <property type="entry name" value="HEAT REPEAT-CONTAINING PROTEIN 1"/>
    <property type="match status" value="1"/>
</dbReference>
<dbReference type="GO" id="GO:0045943">
    <property type="term" value="P:positive regulation of transcription by RNA polymerase I"/>
    <property type="evidence" value="ECO:0007669"/>
    <property type="project" value="TreeGrafter"/>
</dbReference>
<comment type="subcellular location">
    <subcellularLocation>
        <location evidence="1">Nucleus</location>
        <location evidence="1">Nucleolus</location>
    </subcellularLocation>
</comment>